<sequence>MDANVLLTRALPESRTRTNLANRLKVSECVSEFELTGKINACVHDNARNMEAAGAICEEWSQD</sequence>
<reference evidence="1" key="2">
    <citation type="submission" date="2020-11" db="EMBL/GenBank/DDBJ databases">
        <authorList>
            <person name="McCartney M.A."/>
            <person name="Auch B."/>
            <person name="Kono T."/>
            <person name="Mallez S."/>
            <person name="Becker A."/>
            <person name="Gohl D.M."/>
            <person name="Silverstein K.A.T."/>
            <person name="Koren S."/>
            <person name="Bechman K.B."/>
            <person name="Herman A."/>
            <person name="Abrahante J.E."/>
            <person name="Garbe J."/>
        </authorList>
    </citation>
    <scope>NUCLEOTIDE SEQUENCE</scope>
    <source>
        <strain evidence="1">Duluth1</strain>
        <tissue evidence="1">Whole animal</tissue>
    </source>
</reference>
<accession>A0A9D4MUU2</accession>
<dbReference type="Proteomes" id="UP000828390">
    <property type="component" value="Unassembled WGS sequence"/>
</dbReference>
<dbReference type="EMBL" id="JAIWYP010000001">
    <property type="protein sequence ID" value="KAH3884178.1"/>
    <property type="molecule type" value="Genomic_DNA"/>
</dbReference>
<dbReference type="AlphaFoldDB" id="A0A9D4MUU2"/>
<gene>
    <name evidence="1" type="ORF">DPMN_008151</name>
</gene>
<evidence type="ECO:0000313" key="1">
    <source>
        <dbReference type="EMBL" id="KAH3884178.1"/>
    </source>
</evidence>
<proteinExistence type="predicted"/>
<protein>
    <submittedName>
        <fullName evidence="1">Uncharacterized protein</fullName>
    </submittedName>
</protein>
<evidence type="ECO:0000313" key="2">
    <source>
        <dbReference type="Proteomes" id="UP000828390"/>
    </source>
</evidence>
<name>A0A9D4MUU2_DREPO</name>
<reference evidence="1" key="1">
    <citation type="journal article" date="2019" name="bioRxiv">
        <title>The Genome of the Zebra Mussel, Dreissena polymorpha: A Resource for Invasive Species Research.</title>
        <authorList>
            <person name="McCartney M.A."/>
            <person name="Auch B."/>
            <person name="Kono T."/>
            <person name="Mallez S."/>
            <person name="Zhang Y."/>
            <person name="Obille A."/>
            <person name="Becker A."/>
            <person name="Abrahante J.E."/>
            <person name="Garbe J."/>
            <person name="Badalamenti J.P."/>
            <person name="Herman A."/>
            <person name="Mangelson H."/>
            <person name="Liachko I."/>
            <person name="Sullivan S."/>
            <person name="Sone E.D."/>
            <person name="Koren S."/>
            <person name="Silverstein K.A.T."/>
            <person name="Beckman K.B."/>
            <person name="Gohl D.M."/>
        </authorList>
    </citation>
    <scope>NUCLEOTIDE SEQUENCE</scope>
    <source>
        <strain evidence="1">Duluth1</strain>
        <tissue evidence="1">Whole animal</tissue>
    </source>
</reference>
<keyword evidence="2" id="KW-1185">Reference proteome</keyword>
<organism evidence="1 2">
    <name type="scientific">Dreissena polymorpha</name>
    <name type="common">Zebra mussel</name>
    <name type="synonym">Mytilus polymorpha</name>
    <dbReference type="NCBI Taxonomy" id="45954"/>
    <lineage>
        <taxon>Eukaryota</taxon>
        <taxon>Metazoa</taxon>
        <taxon>Spiralia</taxon>
        <taxon>Lophotrochozoa</taxon>
        <taxon>Mollusca</taxon>
        <taxon>Bivalvia</taxon>
        <taxon>Autobranchia</taxon>
        <taxon>Heteroconchia</taxon>
        <taxon>Euheterodonta</taxon>
        <taxon>Imparidentia</taxon>
        <taxon>Neoheterodontei</taxon>
        <taxon>Myida</taxon>
        <taxon>Dreissenoidea</taxon>
        <taxon>Dreissenidae</taxon>
        <taxon>Dreissena</taxon>
    </lineage>
</organism>
<comment type="caution">
    <text evidence="1">The sequence shown here is derived from an EMBL/GenBank/DDBJ whole genome shotgun (WGS) entry which is preliminary data.</text>
</comment>